<protein>
    <submittedName>
        <fullName evidence="8">Myb-related Myb4-like</fullName>
    </submittedName>
</protein>
<dbReference type="GO" id="GO:0005634">
    <property type="term" value="C:nucleus"/>
    <property type="evidence" value="ECO:0007669"/>
    <property type="project" value="UniProtKB-SubCell"/>
</dbReference>
<evidence type="ECO:0000256" key="5">
    <source>
        <dbReference type="ARBA" id="ARBA00057804"/>
    </source>
</evidence>
<evidence type="ECO:0000313" key="9">
    <source>
        <dbReference type="Proteomes" id="UP000594638"/>
    </source>
</evidence>
<comment type="subcellular location">
    <subcellularLocation>
        <location evidence="1">Nucleus</location>
    </subcellularLocation>
</comment>
<keyword evidence="9" id="KW-1185">Reference proteome</keyword>
<keyword evidence="3" id="KW-0238">DNA-binding</keyword>
<comment type="caution">
    <text evidence="8">The sequence shown here is derived from an EMBL/GenBank/DDBJ whole genome shotgun (WGS) entry which is preliminary data.</text>
</comment>
<dbReference type="InterPro" id="IPR017930">
    <property type="entry name" value="Myb_dom"/>
</dbReference>
<feature type="domain" description="HTH myb-type" evidence="7">
    <location>
        <begin position="9"/>
        <end position="61"/>
    </location>
</feature>
<organism evidence="8 9">
    <name type="scientific">Olea europaea subsp. europaea</name>
    <dbReference type="NCBI Taxonomy" id="158383"/>
    <lineage>
        <taxon>Eukaryota</taxon>
        <taxon>Viridiplantae</taxon>
        <taxon>Streptophyta</taxon>
        <taxon>Embryophyta</taxon>
        <taxon>Tracheophyta</taxon>
        <taxon>Spermatophyta</taxon>
        <taxon>Magnoliopsida</taxon>
        <taxon>eudicotyledons</taxon>
        <taxon>Gunneridae</taxon>
        <taxon>Pentapetalae</taxon>
        <taxon>asterids</taxon>
        <taxon>lamiids</taxon>
        <taxon>Lamiales</taxon>
        <taxon>Oleaceae</taxon>
        <taxon>Oleeae</taxon>
        <taxon>Olea</taxon>
    </lineage>
</organism>
<sequence>MVRPCFFDNNGMKKGAWSKEEDDKLRAYVLRYGHWNWRLLPKYAGLARCGKSCRLRWVNYLKPGLKRGNFTKEEEDLIAELHNQLGNKWSAIAANLTGRTDNEIKNYWHTHMKRCNKRKAAAAQVTVPQTIENTPSQIQTPKESEKLMLLPNTANWIACDTTSFDSIAVPQDNSLPETFPPITYNGQTNMFPAVPDPFELSSELNFSELSCPDFSMLNDLCWVGDDSVNSSDSGFQGNFGIEPSETNYLLPVEEAGPVSPHISYFDDFMVNMF</sequence>
<dbReference type="SMART" id="SM00717">
    <property type="entry name" value="SANT"/>
    <property type="match status" value="2"/>
</dbReference>
<evidence type="ECO:0000259" key="7">
    <source>
        <dbReference type="PROSITE" id="PS51294"/>
    </source>
</evidence>
<comment type="function">
    <text evidence="5">Transcription factor.</text>
</comment>
<evidence type="ECO:0000256" key="4">
    <source>
        <dbReference type="ARBA" id="ARBA00023242"/>
    </source>
</evidence>
<proteinExistence type="predicted"/>
<evidence type="ECO:0000256" key="1">
    <source>
        <dbReference type="ARBA" id="ARBA00004123"/>
    </source>
</evidence>
<keyword evidence="2" id="KW-0677">Repeat</keyword>
<gene>
    <name evidence="8" type="ORF">OLEA9_A079777</name>
</gene>
<dbReference type="PROSITE" id="PS50090">
    <property type="entry name" value="MYB_LIKE"/>
    <property type="match status" value="2"/>
</dbReference>
<name>A0A8S0Q4F7_OLEEU</name>
<keyword evidence="4" id="KW-0539">Nucleus</keyword>
<dbReference type="PANTHER" id="PTHR10641:SF1377">
    <property type="entry name" value="MYB-RELATED PROTEIN MYB4-LIKE"/>
    <property type="match status" value="1"/>
</dbReference>
<dbReference type="PROSITE" id="PS51294">
    <property type="entry name" value="HTH_MYB"/>
    <property type="match status" value="2"/>
</dbReference>
<dbReference type="InterPro" id="IPR015495">
    <property type="entry name" value="Myb_TF_plants"/>
</dbReference>
<dbReference type="Gramene" id="OE9A079777T1">
    <property type="protein sequence ID" value="OE9A079777C1"/>
    <property type="gene ID" value="OE9A079777"/>
</dbReference>
<dbReference type="Proteomes" id="UP000594638">
    <property type="component" value="Unassembled WGS sequence"/>
</dbReference>
<dbReference type="InterPro" id="IPR009057">
    <property type="entry name" value="Homeodomain-like_sf"/>
</dbReference>
<dbReference type="OrthoDB" id="2143914at2759"/>
<evidence type="ECO:0000313" key="8">
    <source>
        <dbReference type="EMBL" id="CAA2961818.1"/>
    </source>
</evidence>
<dbReference type="SUPFAM" id="SSF46689">
    <property type="entry name" value="Homeodomain-like"/>
    <property type="match status" value="1"/>
</dbReference>
<dbReference type="AlphaFoldDB" id="A0A8S0Q4F7"/>
<reference evidence="8 9" key="1">
    <citation type="submission" date="2019-12" db="EMBL/GenBank/DDBJ databases">
        <authorList>
            <person name="Alioto T."/>
            <person name="Alioto T."/>
            <person name="Gomez Garrido J."/>
        </authorList>
    </citation>
    <scope>NUCLEOTIDE SEQUENCE [LARGE SCALE GENOMIC DNA]</scope>
</reference>
<feature type="domain" description="Myb-like" evidence="6">
    <location>
        <begin position="9"/>
        <end position="61"/>
    </location>
</feature>
<dbReference type="GO" id="GO:0003677">
    <property type="term" value="F:DNA binding"/>
    <property type="evidence" value="ECO:0007669"/>
    <property type="project" value="UniProtKB-KW"/>
</dbReference>
<feature type="domain" description="Myb-like" evidence="6">
    <location>
        <begin position="62"/>
        <end position="112"/>
    </location>
</feature>
<dbReference type="Gene3D" id="1.10.10.60">
    <property type="entry name" value="Homeodomain-like"/>
    <property type="match status" value="2"/>
</dbReference>
<dbReference type="CDD" id="cd00167">
    <property type="entry name" value="SANT"/>
    <property type="match status" value="2"/>
</dbReference>
<evidence type="ECO:0000259" key="6">
    <source>
        <dbReference type="PROSITE" id="PS50090"/>
    </source>
</evidence>
<evidence type="ECO:0000256" key="3">
    <source>
        <dbReference type="ARBA" id="ARBA00023125"/>
    </source>
</evidence>
<feature type="domain" description="HTH myb-type" evidence="7">
    <location>
        <begin position="62"/>
        <end position="116"/>
    </location>
</feature>
<dbReference type="EMBL" id="CACTIH010000629">
    <property type="protein sequence ID" value="CAA2961818.1"/>
    <property type="molecule type" value="Genomic_DNA"/>
</dbReference>
<dbReference type="FunFam" id="1.10.10.60:FF:000001">
    <property type="entry name" value="MYB-related transcription factor"/>
    <property type="match status" value="1"/>
</dbReference>
<evidence type="ECO:0000256" key="2">
    <source>
        <dbReference type="ARBA" id="ARBA00022737"/>
    </source>
</evidence>
<dbReference type="Pfam" id="PF00249">
    <property type="entry name" value="Myb_DNA-binding"/>
    <property type="match status" value="2"/>
</dbReference>
<dbReference type="InterPro" id="IPR001005">
    <property type="entry name" value="SANT/Myb"/>
</dbReference>
<accession>A0A8S0Q4F7</accession>
<dbReference type="PANTHER" id="PTHR10641">
    <property type="entry name" value="MYB FAMILY TRANSCRIPTION FACTOR"/>
    <property type="match status" value="1"/>
</dbReference>